<dbReference type="EMBL" id="FN554970">
    <property type="protein sequence ID" value="CBH12425.1"/>
    <property type="molecule type" value="Genomic_DNA"/>
</dbReference>
<dbReference type="Proteomes" id="UP000002316">
    <property type="component" value="Chromosome 7"/>
</dbReference>
<sequence length="114" mass="12620">MILTYLYIVSHSWGALCLHLHTGLRARGWVFVCVGASESRGEPLSCVLPLPLPAFSLFFPLSLAPLAFRLPRSSRLGASPSCNILMWAFRVRVLVAFEQPIAPDFDHLSLPLLC</sequence>
<dbReference type="AlphaFoldDB" id="C9ZSP1"/>
<dbReference type="GeneID" id="23862557"/>
<accession>C9ZSP1</accession>
<evidence type="ECO:0000313" key="2">
    <source>
        <dbReference type="Proteomes" id="UP000002316"/>
    </source>
</evidence>
<protein>
    <submittedName>
        <fullName evidence="1">Uncharacterized protein</fullName>
    </submittedName>
</protein>
<proteinExistence type="predicted"/>
<dbReference type="RefSeq" id="XP_011774706.1">
    <property type="nucleotide sequence ID" value="XM_011776404.1"/>
</dbReference>
<organism evidence="1 2">
    <name type="scientific">Trypanosoma brucei gambiense (strain MHOM/CI/86/DAL972)</name>
    <dbReference type="NCBI Taxonomy" id="679716"/>
    <lineage>
        <taxon>Eukaryota</taxon>
        <taxon>Discoba</taxon>
        <taxon>Euglenozoa</taxon>
        <taxon>Kinetoplastea</taxon>
        <taxon>Metakinetoplastina</taxon>
        <taxon>Trypanosomatida</taxon>
        <taxon>Trypanosomatidae</taxon>
        <taxon>Trypanosoma</taxon>
    </lineage>
</organism>
<dbReference type="KEGG" id="tbg:TbgDal_VII3635"/>
<reference evidence="2" key="1">
    <citation type="journal article" date="2010" name="PLoS Negl. Trop. Dis.">
        <title>The genome sequence of Trypanosoma brucei gambiense, causative agent of chronic human african trypanosomiasis.</title>
        <authorList>
            <person name="Jackson A.P."/>
            <person name="Sanders M."/>
            <person name="Berry A."/>
            <person name="McQuillan J."/>
            <person name="Aslett M.A."/>
            <person name="Quail M.A."/>
            <person name="Chukualim B."/>
            <person name="Capewell P."/>
            <person name="MacLeod A."/>
            <person name="Melville S.E."/>
            <person name="Gibson W."/>
            <person name="Barry J.D."/>
            <person name="Berriman M."/>
            <person name="Hertz-Fowler C."/>
        </authorList>
    </citation>
    <scope>NUCLEOTIDE SEQUENCE [LARGE SCALE GENOMIC DNA]</scope>
    <source>
        <strain evidence="2">MHOM/CI/86/DAL972</strain>
    </source>
</reference>
<gene>
    <name evidence="1" type="ORF">TbgDal_VII3635</name>
</gene>
<evidence type="ECO:0000313" key="1">
    <source>
        <dbReference type="EMBL" id="CBH12425.1"/>
    </source>
</evidence>
<name>C9ZSP1_TRYB9</name>